<keyword evidence="3" id="KW-0812">Transmembrane</keyword>
<sequence length="526" mass="58210">MWFLKKKNPYTSLPSQPVESKQKDVLKTSLQQNIQTLKDTLGKSSDIIIREIRIGKEGTIKAGIIYTDGLTDTPSLQNFILETLMLDIKEIDLQKKISPEQNLISVLKDVALTVGEIKEVSTFDVILTSLLSGDTIILIDGYAQGLIISNRQWAERGVTEPTAQTVVRGPREGFTENLRVNTALIRRKLKDPNLWIESKIIGTRTKTNVAIVYINDIANDKIVKEVILRLDKINIDGILESGNIEELIQDSTYTPFSTIYNTERPDVVAAALLEGRIAILVDGTPFVLLVPALFVQFFQSPEDYYERTIVGSLIRILRFIAFSISLLAPALFIAITTFHQSMLPPALLISLAAQREGVPFPAFVEALIMEVTFEILREAGIRMPRSIGTAISIVGAFVIGTAAVEAGLISAMIVIIVSITAITSFVSPSYEMAIAVRVLRFVFMALAASFGLFGIMVGIIALVLHLCSLRSFGIPYMSPIAPFNISDQKDTFIVLPIRKMLTRPHFFNHKNATRQQDSTVKNKKGS</sequence>
<dbReference type="PIRSF" id="PIRSF005690">
    <property type="entry name" value="GerBA"/>
    <property type="match status" value="1"/>
</dbReference>
<feature type="transmembrane region" description="Helical" evidence="3">
    <location>
        <begin position="277"/>
        <end position="298"/>
    </location>
</feature>
<dbReference type="eggNOG" id="COG0697">
    <property type="taxonomic scope" value="Bacteria"/>
</dbReference>
<accession>A0A0A3IB69</accession>
<dbReference type="Pfam" id="PF03323">
    <property type="entry name" value="GerA"/>
    <property type="match status" value="1"/>
</dbReference>
<keyword evidence="2 3" id="KW-0472">Membrane</keyword>
<evidence type="ECO:0000256" key="1">
    <source>
        <dbReference type="ARBA" id="ARBA00005278"/>
    </source>
</evidence>
<comment type="caution">
    <text evidence="4">The sequence shown here is derived from an EMBL/GenBank/DDBJ whole genome shotgun (WGS) entry which is preliminary data.</text>
</comment>
<dbReference type="RefSeq" id="WP_036182913.1">
    <property type="nucleotide sequence ID" value="NZ_AVDA01000003.1"/>
</dbReference>
<dbReference type="InterPro" id="IPR004995">
    <property type="entry name" value="Spore_Ger"/>
</dbReference>
<evidence type="ECO:0000313" key="5">
    <source>
        <dbReference type="Proteomes" id="UP000030416"/>
    </source>
</evidence>
<keyword evidence="3" id="KW-1133">Transmembrane helix</keyword>
<gene>
    <name evidence="4" type="ORF">CD29_03700</name>
</gene>
<dbReference type="AlphaFoldDB" id="A0A0A3IB69"/>
<dbReference type="GO" id="GO:0009847">
    <property type="term" value="P:spore germination"/>
    <property type="evidence" value="ECO:0007669"/>
    <property type="project" value="InterPro"/>
</dbReference>
<dbReference type="STRING" id="1384049.CD29_03700"/>
<dbReference type="PANTHER" id="PTHR22550:SF5">
    <property type="entry name" value="LEUCINE ZIPPER PROTEIN 4"/>
    <property type="match status" value="1"/>
</dbReference>
<feature type="transmembrane region" description="Helical" evidence="3">
    <location>
        <begin position="388"/>
        <end position="421"/>
    </location>
</feature>
<dbReference type="GO" id="GO:0016020">
    <property type="term" value="C:membrane"/>
    <property type="evidence" value="ECO:0007669"/>
    <property type="project" value="InterPro"/>
</dbReference>
<protein>
    <submittedName>
        <fullName evidence="4">Spore gernimation protein KA</fullName>
    </submittedName>
</protein>
<dbReference type="PANTHER" id="PTHR22550">
    <property type="entry name" value="SPORE GERMINATION PROTEIN"/>
    <property type="match status" value="1"/>
</dbReference>
<evidence type="ECO:0000313" key="4">
    <source>
        <dbReference type="EMBL" id="KGR80063.1"/>
    </source>
</evidence>
<comment type="similarity">
    <text evidence="1">Belongs to the GerABKA family.</text>
</comment>
<organism evidence="4 5">
    <name type="scientific">Ureibacillus manganicus DSM 26584</name>
    <dbReference type="NCBI Taxonomy" id="1384049"/>
    <lineage>
        <taxon>Bacteria</taxon>
        <taxon>Bacillati</taxon>
        <taxon>Bacillota</taxon>
        <taxon>Bacilli</taxon>
        <taxon>Bacillales</taxon>
        <taxon>Caryophanaceae</taxon>
        <taxon>Ureibacillus</taxon>
    </lineage>
</organism>
<dbReference type="InterPro" id="IPR050768">
    <property type="entry name" value="UPF0353/GerABKA_families"/>
</dbReference>
<feature type="transmembrane region" description="Helical" evidence="3">
    <location>
        <begin position="441"/>
        <end position="467"/>
    </location>
</feature>
<name>A0A0A3IB69_9BACL</name>
<evidence type="ECO:0000256" key="3">
    <source>
        <dbReference type="SAM" id="Phobius"/>
    </source>
</evidence>
<feature type="transmembrane region" description="Helical" evidence="3">
    <location>
        <begin position="319"/>
        <end position="338"/>
    </location>
</feature>
<keyword evidence="5" id="KW-1185">Reference proteome</keyword>
<dbReference type="EMBL" id="JPVN01000003">
    <property type="protein sequence ID" value="KGR80063.1"/>
    <property type="molecule type" value="Genomic_DNA"/>
</dbReference>
<reference evidence="4 5" key="1">
    <citation type="submission" date="2014-02" db="EMBL/GenBank/DDBJ databases">
        <title>Draft genome sequence of Lysinibacillus manganicus DSM 26584T.</title>
        <authorList>
            <person name="Zhang F."/>
            <person name="Wang G."/>
            <person name="Zhang L."/>
        </authorList>
    </citation>
    <scope>NUCLEOTIDE SEQUENCE [LARGE SCALE GENOMIC DNA]</scope>
    <source>
        <strain evidence="4 5">DSM 26584</strain>
    </source>
</reference>
<dbReference type="OrthoDB" id="9772630at2"/>
<evidence type="ECO:0000256" key="2">
    <source>
        <dbReference type="ARBA" id="ARBA00023136"/>
    </source>
</evidence>
<dbReference type="Proteomes" id="UP000030416">
    <property type="component" value="Unassembled WGS sequence"/>
</dbReference>
<proteinExistence type="inferred from homology"/>